<evidence type="ECO:0000313" key="1">
    <source>
        <dbReference type="EMBL" id="EWM20390.1"/>
    </source>
</evidence>
<sequence>MGSFKCFLRLVVVDIEREGCIRLLDGEKLVKTVADEIALLRHLNEEKSRGVQGVLSFLQASFALLKLFLQLSLADPPALSRFSKQITRLGTILPCCIQCGFLRGRHTVAQKFVRLVIRRRATSESTACTTALSAGHYEFLQSVVEPMLIKAS</sequence>
<keyword evidence="2" id="KW-1185">Reference proteome</keyword>
<evidence type="ECO:0000313" key="2">
    <source>
        <dbReference type="Proteomes" id="UP000019335"/>
    </source>
</evidence>
<dbReference type="Proteomes" id="UP000019335">
    <property type="component" value="Unassembled WGS sequence"/>
</dbReference>
<proteinExistence type="predicted"/>
<organism evidence="1 2">
    <name type="scientific">Nannochloropsis gaditana</name>
    <dbReference type="NCBI Taxonomy" id="72520"/>
    <lineage>
        <taxon>Eukaryota</taxon>
        <taxon>Sar</taxon>
        <taxon>Stramenopiles</taxon>
        <taxon>Ochrophyta</taxon>
        <taxon>Eustigmatophyceae</taxon>
        <taxon>Eustigmatales</taxon>
        <taxon>Monodopsidaceae</taxon>
        <taxon>Nannochloropsis</taxon>
    </lineage>
</organism>
<dbReference type="AlphaFoldDB" id="W7SZV5"/>
<accession>W7SZV5</accession>
<reference evidence="1 2" key="1">
    <citation type="journal article" date="2014" name="Mol. Plant">
        <title>Chromosome Scale Genome Assembly and Transcriptome Profiling of Nannochloropsis gaditana in Nitrogen Depletion.</title>
        <authorList>
            <person name="Corteggiani Carpinelli E."/>
            <person name="Telatin A."/>
            <person name="Vitulo N."/>
            <person name="Forcato C."/>
            <person name="D'Angelo M."/>
            <person name="Schiavon R."/>
            <person name="Vezzi A."/>
            <person name="Giacometti G.M."/>
            <person name="Morosinotto T."/>
            <person name="Valle G."/>
        </authorList>
    </citation>
    <scope>NUCLEOTIDE SEQUENCE [LARGE SCALE GENOMIC DNA]</scope>
    <source>
        <strain evidence="1 2">B-31</strain>
    </source>
</reference>
<name>W7SZV5_9STRA</name>
<dbReference type="EMBL" id="AZIL01003128">
    <property type="protein sequence ID" value="EWM20390.1"/>
    <property type="molecule type" value="Genomic_DNA"/>
</dbReference>
<comment type="caution">
    <text evidence="1">The sequence shown here is derived from an EMBL/GenBank/DDBJ whole genome shotgun (WGS) entry which is preliminary data.</text>
</comment>
<gene>
    <name evidence="1" type="ORF">Naga_100417g1</name>
</gene>
<protein>
    <submittedName>
        <fullName evidence="1">Uncharacterized protein</fullName>
    </submittedName>
</protein>